<protein>
    <submittedName>
        <fullName evidence="2">Uncharacterized protein</fullName>
    </submittedName>
</protein>
<gene>
    <name evidence="2" type="ORF">CB5_LOCUS16782</name>
</gene>
<proteinExistence type="predicted"/>
<feature type="compositionally biased region" description="Pro residues" evidence="1">
    <location>
        <begin position="88"/>
        <end position="100"/>
    </location>
</feature>
<feature type="compositionally biased region" description="Low complexity" evidence="1">
    <location>
        <begin position="20"/>
        <end position="42"/>
    </location>
</feature>
<evidence type="ECO:0000313" key="2">
    <source>
        <dbReference type="EMBL" id="CAD1833571.1"/>
    </source>
</evidence>
<feature type="region of interest" description="Disordered" evidence="1">
    <location>
        <begin position="20"/>
        <end position="117"/>
    </location>
</feature>
<accession>A0A6V7PS00</accession>
<dbReference type="AlphaFoldDB" id="A0A6V7PS00"/>
<feature type="compositionally biased region" description="Basic residues" evidence="1">
    <location>
        <begin position="43"/>
        <end position="52"/>
    </location>
</feature>
<reference evidence="2" key="1">
    <citation type="submission" date="2020-07" db="EMBL/GenBank/DDBJ databases">
        <authorList>
            <person name="Lin J."/>
        </authorList>
    </citation>
    <scope>NUCLEOTIDE SEQUENCE</scope>
</reference>
<sequence>MEVRIRGLQHQSPRHLQLRALAGPAAPLRAPVLARRQQPRQLRGQRSRQHRLRANDDAAAADGRSGGDADEIDPLDAFMEGINEEIRAPPPPPPPPPPPGAAKEKVDRYEGEDDDDPVESFLRAKKDVGLALAADALHAGYNSDEEVYAAAKAVDAG</sequence>
<name>A0A6V7PS00_ANACO</name>
<evidence type="ECO:0000256" key="1">
    <source>
        <dbReference type="SAM" id="MobiDB-lite"/>
    </source>
</evidence>
<organism evidence="2">
    <name type="scientific">Ananas comosus var. bracteatus</name>
    <name type="common">red pineapple</name>
    <dbReference type="NCBI Taxonomy" id="296719"/>
    <lineage>
        <taxon>Eukaryota</taxon>
        <taxon>Viridiplantae</taxon>
        <taxon>Streptophyta</taxon>
        <taxon>Embryophyta</taxon>
        <taxon>Tracheophyta</taxon>
        <taxon>Spermatophyta</taxon>
        <taxon>Magnoliopsida</taxon>
        <taxon>Liliopsida</taxon>
        <taxon>Poales</taxon>
        <taxon>Bromeliaceae</taxon>
        <taxon>Bromelioideae</taxon>
        <taxon>Ananas</taxon>
    </lineage>
</organism>
<dbReference type="EMBL" id="LR862151">
    <property type="protein sequence ID" value="CAD1833571.1"/>
    <property type="molecule type" value="Genomic_DNA"/>
</dbReference>